<proteinExistence type="predicted"/>
<organism evidence="3 4">
    <name type="scientific">Ancylostoma ceylanicum</name>
    <dbReference type="NCBI Taxonomy" id="53326"/>
    <lineage>
        <taxon>Eukaryota</taxon>
        <taxon>Metazoa</taxon>
        <taxon>Ecdysozoa</taxon>
        <taxon>Nematoda</taxon>
        <taxon>Chromadorea</taxon>
        <taxon>Rhabditida</taxon>
        <taxon>Rhabditina</taxon>
        <taxon>Rhabditomorpha</taxon>
        <taxon>Strongyloidea</taxon>
        <taxon>Ancylostomatidae</taxon>
        <taxon>Ancylostomatinae</taxon>
        <taxon>Ancylostoma</taxon>
    </lineage>
</organism>
<evidence type="ECO:0008006" key="5">
    <source>
        <dbReference type="Google" id="ProtNLM"/>
    </source>
</evidence>
<evidence type="ECO:0000313" key="3">
    <source>
        <dbReference type="EMBL" id="EYC23814.1"/>
    </source>
</evidence>
<feature type="chain" id="PRO_5001493186" description="SCP domain-containing protein" evidence="2">
    <location>
        <begin position="21"/>
        <end position="149"/>
    </location>
</feature>
<name>A0A016V817_9BILA</name>
<accession>A0A016V817</accession>
<dbReference type="InterPro" id="IPR035109">
    <property type="entry name" value="ASPR"/>
</dbReference>
<protein>
    <recommendedName>
        <fullName evidence="5">SCP domain-containing protein</fullName>
    </recommendedName>
</protein>
<evidence type="ECO:0000313" key="4">
    <source>
        <dbReference type="Proteomes" id="UP000024635"/>
    </source>
</evidence>
<dbReference type="EMBL" id="JARK01001351">
    <property type="protein sequence ID" value="EYC23814.1"/>
    <property type="molecule type" value="Genomic_DNA"/>
</dbReference>
<sequence>MISTLFASLLALQLLLPAQALHLPAPGAPSDSVTVPDCKDGMKTKAREALVKAVKAKDPKLTYDCELAKQALQEARGLPPNRAPGGSSDGTDTGMHSSLGLAFTNERTDDYKPRKFVGDAVDSWDNDLKKVRKSGSSFNFDESIEKLPL</sequence>
<evidence type="ECO:0000256" key="1">
    <source>
        <dbReference type="SAM" id="MobiDB-lite"/>
    </source>
</evidence>
<comment type="caution">
    <text evidence="3">The sequence shown here is derived from an EMBL/GenBank/DDBJ whole genome shotgun (WGS) entry which is preliminary data.</text>
</comment>
<gene>
    <name evidence="3" type="primary">Acey_s0015.g2844</name>
    <name evidence="3" type="ORF">Y032_0015g2844</name>
</gene>
<keyword evidence="2" id="KW-0732">Signal</keyword>
<feature type="region of interest" description="Disordered" evidence="1">
    <location>
        <begin position="74"/>
        <end position="98"/>
    </location>
</feature>
<dbReference type="Pfam" id="PF17641">
    <property type="entry name" value="ASPRs"/>
    <property type="match status" value="1"/>
</dbReference>
<reference evidence="4" key="1">
    <citation type="journal article" date="2015" name="Nat. Genet.">
        <title>The genome and transcriptome of the zoonotic hookworm Ancylostoma ceylanicum identify infection-specific gene families.</title>
        <authorList>
            <person name="Schwarz E.M."/>
            <person name="Hu Y."/>
            <person name="Antoshechkin I."/>
            <person name="Miller M.M."/>
            <person name="Sternberg P.W."/>
            <person name="Aroian R.V."/>
        </authorList>
    </citation>
    <scope>NUCLEOTIDE SEQUENCE</scope>
    <source>
        <strain evidence="4">HY135</strain>
    </source>
</reference>
<dbReference type="AlphaFoldDB" id="A0A016V817"/>
<feature type="signal peptide" evidence="2">
    <location>
        <begin position="1"/>
        <end position="20"/>
    </location>
</feature>
<keyword evidence="4" id="KW-1185">Reference proteome</keyword>
<dbReference type="Proteomes" id="UP000024635">
    <property type="component" value="Unassembled WGS sequence"/>
</dbReference>
<evidence type="ECO:0000256" key="2">
    <source>
        <dbReference type="SAM" id="SignalP"/>
    </source>
</evidence>